<evidence type="ECO:0000313" key="2">
    <source>
        <dbReference type="Proteomes" id="UP000295447"/>
    </source>
</evidence>
<comment type="caution">
    <text evidence="1">The sequence shown here is derived from an EMBL/GenBank/DDBJ whole genome shotgun (WGS) entry which is preliminary data.</text>
</comment>
<organism evidence="1 2">
    <name type="scientific">Kribbella kalugense</name>
    <dbReference type="NCBI Taxonomy" id="2512221"/>
    <lineage>
        <taxon>Bacteria</taxon>
        <taxon>Bacillati</taxon>
        <taxon>Actinomycetota</taxon>
        <taxon>Actinomycetes</taxon>
        <taxon>Propionibacteriales</taxon>
        <taxon>Kribbellaceae</taxon>
        <taxon>Kribbella</taxon>
    </lineage>
</organism>
<dbReference type="EMBL" id="SODF01000001">
    <property type="protein sequence ID" value="TDW24038.1"/>
    <property type="molecule type" value="Genomic_DNA"/>
</dbReference>
<dbReference type="Proteomes" id="UP000295447">
    <property type="component" value="Unassembled WGS sequence"/>
</dbReference>
<keyword evidence="2" id="KW-1185">Reference proteome</keyword>
<dbReference type="AlphaFoldDB" id="A0A4R8A3M3"/>
<name>A0A4R8A3M3_9ACTN</name>
<reference evidence="1 2" key="1">
    <citation type="submission" date="2019-03" db="EMBL/GenBank/DDBJ databases">
        <title>Genomic Encyclopedia of Type Strains, Phase III (KMG-III): the genomes of soil and plant-associated and newly described type strains.</title>
        <authorList>
            <person name="Whitman W."/>
        </authorList>
    </citation>
    <scope>NUCLEOTIDE SEQUENCE [LARGE SCALE GENOMIC DNA]</scope>
    <source>
        <strain evidence="1 2">VKM Ac-2570</strain>
    </source>
</reference>
<protein>
    <submittedName>
        <fullName evidence="1">Uncharacterized protein</fullName>
    </submittedName>
</protein>
<dbReference type="RefSeq" id="WP_238174202.1">
    <property type="nucleotide sequence ID" value="NZ_SODF01000001.1"/>
</dbReference>
<accession>A0A4R8A3M3</accession>
<gene>
    <name evidence="1" type="ORF">EV650_2901</name>
</gene>
<proteinExistence type="predicted"/>
<evidence type="ECO:0000313" key="1">
    <source>
        <dbReference type="EMBL" id="TDW24038.1"/>
    </source>
</evidence>
<sequence length="140" mass="15584">MNDRLTIRRVGFELHPWEGGPARELLPTVDGIALTDLVETYERAHRFDVIGGYAGLVLEHLSHGSLPEYLSGRDGSVALLGCNCGEVGCWPLEAQVVVGTQVTWRGFRQPHRPRRDYSSFGPFTFDRSQYDAAVRRAAPS</sequence>